<dbReference type="EMBL" id="CADEBD010000348">
    <property type="protein sequence ID" value="CAB3250335.1"/>
    <property type="molecule type" value="Genomic_DNA"/>
</dbReference>
<dbReference type="InterPro" id="IPR007588">
    <property type="entry name" value="Znf_FLYWCH"/>
</dbReference>
<feature type="region of interest" description="Disordered" evidence="4">
    <location>
        <begin position="1"/>
        <end position="35"/>
    </location>
</feature>
<comment type="caution">
    <text evidence="6">The sequence shown here is derived from an EMBL/GenBank/DDBJ whole genome shotgun (WGS) entry which is preliminary data.</text>
</comment>
<dbReference type="Proteomes" id="UP000494256">
    <property type="component" value="Unassembled WGS sequence"/>
</dbReference>
<protein>
    <recommendedName>
        <fullName evidence="5">FLYWCH-type domain-containing protein</fullName>
    </recommendedName>
</protein>
<reference evidence="6 7" key="1">
    <citation type="submission" date="2020-04" db="EMBL/GenBank/DDBJ databases">
        <authorList>
            <person name="Wallbank WR R."/>
            <person name="Pardo Diaz C."/>
            <person name="Kozak K."/>
            <person name="Martin S."/>
            <person name="Jiggins C."/>
            <person name="Moest M."/>
            <person name="Warren A I."/>
            <person name="Byers J.R.P. K."/>
            <person name="Montejo-Kovacevich G."/>
            <person name="Yen C E."/>
        </authorList>
    </citation>
    <scope>NUCLEOTIDE SEQUENCE [LARGE SCALE GENOMIC DNA]</scope>
</reference>
<dbReference type="GO" id="GO:0008270">
    <property type="term" value="F:zinc ion binding"/>
    <property type="evidence" value="ECO:0007669"/>
    <property type="project" value="UniProtKB-KW"/>
</dbReference>
<evidence type="ECO:0000256" key="3">
    <source>
        <dbReference type="ARBA" id="ARBA00022833"/>
    </source>
</evidence>
<feature type="domain" description="FLYWCH-type" evidence="5">
    <location>
        <begin position="241"/>
        <end position="297"/>
    </location>
</feature>
<evidence type="ECO:0000256" key="1">
    <source>
        <dbReference type="ARBA" id="ARBA00022723"/>
    </source>
</evidence>
<proteinExistence type="predicted"/>
<evidence type="ECO:0000313" key="7">
    <source>
        <dbReference type="Proteomes" id="UP000494256"/>
    </source>
</evidence>
<sequence>MAISIQRGVPALPRFPTNQEEFSGSHENGDDSDGSISRTMALAEALISSCKSKQDERGATASRSRGVRDEGIDVQVTHKLQILEAKLDTCVYLLGKLVTEVKDLKQRSVSNNNGNSGLEPAISAEVESHLKLDTQEGVSAFETRLKTCKKFENEFVRKVKQVGGANGKDFTERALAFIFSNKFAKENTWEGKITKYKVNTLKVIDICEKVILEKFPTWDKAEFSKAGTNWFRLVKLEFVPTRTGYLLLIDGYTYWKDARSKSSIYWYCSKRHQKCPAFVKTDHGHTHIIASSIFHNHEPRLYPNSNGQINTIVAHVSD</sequence>
<name>A0A8S1AYD0_ARCPL</name>
<dbReference type="Pfam" id="PF04500">
    <property type="entry name" value="FLYWCH"/>
    <property type="match status" value="1"/>
</dbReference>
<accession>A0A8S1AYD0</accession>
<keyword evidence="2" id="KW-0863">Zinc-finger</keyword>
<gene>
    <name evidence="6" type="ORF">APLA_LOCUS13059</name>
</gene>
<dbReference type="Gene3D" id="2.20.25.240">
    <property type="match status" value="1"/>
</dbReference>
<keyword evidence="1" id="KW-0479">Metal-binding</keyword>
<evidence type="ECO:0000313" key="6">
    <source>
        <dbReference type="EMBL" id="CAB3250335.1"/>
    </source>
</evidence>
<evidence type="ECO:0000259" key="5">
    <source>
        <dbReference type="Pfam" id="PF04500"/>
    </source>
</evidence>
<evidence type="ECO:0000256" key="2">
    <source>
        <dbReference type="ARBA" id="ARBA00022771"/>
    </source>
</evidence>
<organism evidence="6 7">
    <name type="scientific">Arctia plantaginis</name>
    <name type="common">Wood tiger moth</name>
    <name type="synonym">Phalaena plantaginis</name>
    <dbReference type="NCBI Taxonomy" id="874455"/>
    <lineage>
        <taxon>Eukaryota</taxon>
        <taxon>Metazoa</taxon>
        <taxon>Ecdysozoa</taxon>
        <taxon>Arthropoda</taxon>
        <taxon>Hexapoda</taxon>
        <taxon>Insecta</taxon>
        <taxon>Pterygota</taxon>
        <taxon>Neoptera</taxon>
        <taxon>Endopterygota</taxon>
        <taxon>Lepidoptera</taxon>
        <taxon>Glossata</taxon>
        <taxon>Ditrysia</taxon>
        <taxon>Noctuoidea</taxon>
        <taxon>Erebidae</taxon>
        <taxon>Arctiinae</taxon>
        <taxon>Arctia</taxon>
    </lineage>
</organism>
<dbReference type="AlphaFoldDB" id="A0A8S1AYD0"/>
<evidence type="ECO:0000256" key="4">
    <source>
        <dbReference type="SAM" id="MobiDB-lite"/>
    </source>
</evidence>
<dbReference type="OrthoDB" id="6782465at2759"/>
<keyword evidence="3" id="KW-0862">Zinc</keyword>